<dbReference type="Pfam" id="PF13793">
    <property type="entry name" value="Pribosyltran_N"/>
    <property type="match status" value="1"/>
</dbReference>
<keyword evidence="8" id="KW-0418">Kinase</keyword>
<sequence>MKNLQKGPLILSGNAHSSLANEISKYIGQTLTKAEVFKFNNDNTFVRILENVRERDVFIIQPTSFPVNDNIMELLIMIDAAKRASAGRITAVMPYFSYARTDKKDQPRVPITGRLIADLITTAGADRVMLMDLHAGQVQGFFSSTVDELTALP</sequence>
<dbReference type="GO" id="GO:0006164">
    <property type="term" value="P:purine nucleotide biosynthetic process"/>
    <property type="evidence" value="ECO:0007669"/>
    <property type="project" value="TreeGrafter"/>
</dbReference>
<comment type="pathway">
    <text evidence="2">Metabolic intermediate biosynthesis; 5-phospho-alpha-D-ribose 1-diphosphate biosynthesis; 5-phospho-alpha-D-ribose 1-diphosphate from D-ribose 5-phosphate (route I): step 1/1.</text>
</comment>
<evidence type="ECO:0000256" key="7">
    <source>
        <dbReference type="ARBA" id="ARBA00022741"/>
    </source>
</evidence>
<name>A0A382FG63_9ZZZZ</name>
<evidence type="ECO:0000256" key="8">
    <source>
        <dbReference type="ARBA" id="ARBA00022777"/>
    </source>
</evidence>
<dbReference type="EMBL" id="UINC01049623">
    <property type="protein sequence ID" value="SVB61629.1"/>
    <property type="molecule type" value="Genomic_DNA"/>
</dbReference>
<protein>
    <recommendedName>
        <fullName evidence="3">ribose-phosphate diphosphokinase</fullName>
        <ecNumber evidence="3">2.7.6.1</ecNumber>
    </recommendedName>
</protein>
<evidence type="ECO:0000256" key="10">
    <source>
        <dbReference type="ARBA" id="ARBA00022842"/>
    </source>
</evidence>
<dbReference type="GO" id="GO:0016301">
    <property type="term" value="F:kinase activity"/>
    <property type="evidence" value="ECO:0007669"/>
    <property type="project" value="UniProtKB-KW"/>
</dbReference>
<evidence type="ECO:0000256" key="11">
    <source>
        <dbReference type="ARBA" id="ARBA00049535"/>
    </source>
</evidence>
<proteinExistence type="predicted"/>
<evidence type="ECO:0000256" key="9">
    <source>
        <dbReference type="ARBA" id="ARBA00022840"/>
    </source>
</evidence>
<keyword evidence="7" id="KW-0547">Nucleotide-binding</keyword>
<gene>
    <name evidence="13" type="ORF">METZ01_LOCUS214483</name>
</gene>
<keyword evidence="9" id="KW-0067">ATP-binding</keyword>
<evidence type="ECO:0000256" key="1">
    <source>
        <dbReference type="ARBA" id="ARBA00001946"/>
    </source>
</evidence>
<evidence type="ECO:0000313" key="13">
    <source>
        <dbReference type="EMBL" id="SVB61629.1"/>
    </source>
</evidence>
<evidence type="ECO:0000256" key="6">
    <source>
        <dbReference type="ARBA" id="ARBA00022727"/>
    </source>
</evidence>
<dbReference type="GO" id="GO:0000287">
    <property type="term" value="F:magnesium ion binding"/>
    <property type="evidence" value="ECO:0007669"/>
    <property type="project" value="InterPro"/>
</dbReference>
<keyword evidence="10" id="KW-0460">Magnesium</keyword>
<keyword evidence="4" id="KW-0808">Transferase</keyword>
<comment type="catalytic activity">
    <reaction evidence="11">
        <text>D-ribose 5-phosphate + ATP = 5-phospho-alpha-D-ribose 1-diphosphate + AMP + H(+)</text>
        <dbReference type="Rhea" id="RHEA:15609"/>
        <dbReference type="ChEBI" id="CHEBI:15378"/>
        <dbReference type="ChEBI" id="CHEBI:30616"/>
        <dbReference type="ChEBI" id="CHEBI:58017"/>
        <dbReference type="ChEBI" id="CHEBI:78346"/>
        <dbReference type="ChEBI" id="CHEBI:456215"/>
        <dbReference type="EC" id="2.7.6.1"/>
    </reaction>
</comment>
<dbReference type="GO" id="GO:0004749">
    <property type="term" value="F:ribose phosphate diphosphokinase activity"/>
    <property type="evidence" value="ECO:0007669"/>
    <property type="project" value="UniProtKB-EC"/>
</dbReference>
<evidence type="ECO:0000256" key="5">
    <source>
        <dbReference type="ARBA" id="ARBA00022723"/>
    </source>
</evidence>
<dbReference type="GO" id="GO:0005524">
    <property type="term" value="F:ATP binding"/>
    <property type="evidence" value="ECO:0007669"/>
    <property type="project" value="UniProtKB-KW"/>
</dbReference>
<dbReference type="GO" id="GO:0006015">
    <property type="term" value="P:5-phosphoribose 1-diphosphate biosynthetic process"/>
    <property type="evidence" value="ECO:0007669"/>
    <property type="project" value="TreeGrafter"/>
</dbReference>
<dbReference type="NCBIfam" id="TIGR01251">
    <property type="entry name" value="ribP_PPkin"/>
    <property type="match status" value="1"/>
</dbReference>
<dbReference type="AlphaFoldDB" id="A0A382FG63"/>
<feature type="non-terminal residue" evidence="13">
    <location>
        <position position="153"/>
    </location>
</feature>
<evidence type="ECO:0000256" key="3">
    <source>
        <dbReference type="ARBA" id="ARBA00013247"/>
    </source>
</evidence>
<evidence type="ECO:0000259" key="12">
    <source>
        <dbReference type="Pfam" id="PF13793"/>
    </source>
</evidence>
<dbReference type="PANTHER" id="PTHR10210:SF41">
    <property type="entry name" value="RIBOSE-PHOSPHATE PYROPHOSPHOKINASE 1, CHLOROPLASTIC"/>
    <property type="match status" value="1"/>
</dbReference>
<dbReference type="Gene3D" id="3.40.50.2020">
    <property type="match status" value="1"/>
</dbReference>
<dbReference type="GO" id="GO:0005737">
    <property type="term" value="C:cytoplasm"/>
    <property type="evidence" value="ECO:0007669"/>
    <property type="project" value="TreeGrafter"/>
</dbReference>
<dbReference type="PANTHER" id="PTHR10210">
    <property type="entry name" value="RIBOSE-PHOSPHATE DIPHOSPHOKINASE FAMILY MEMBER"/>
    <property type="match status" value="1"/>
</dbReference>
<feature type="domain" description="Ribose-phosphate pyrophosphokinase N-terminal" evidence="12">
    <location>
        <begin position="10"/>
        <end position="124"/>
    </location>
</feature>
<dbReference type="InterPro" id="IPR029099">
    <property type="entry name" value="Pribosyltran_N"/>
</dbReference>
<comment type="cofactor">
    <cofactor evidence="1">
        <name>Mg(2+)</name>
        <dbReference type="ChEBI" id="CHEBI:18420"/>
    </cofactor>
</comment>
<keyword evidence="5" id="KW-0479">Metal-binding</keyword>
<dbReference type="FunFam" id="3.40.50.2020:FF:000001">
    <property type="entry name" value="Ribose-phosphate pyrophosphokinase"/>
    <property type="match status" value="1"/>
</dbReference>
<dbReference type="InterPro" id="IPR005946">
    <property type="entry name" value="Rib-P_diPkinase"/>
</dbReference>
<dbReference type="SMART" id="SM01400">
    <property type="entry name" value="Pribosyltran_N"/>
    <property type="match status" value="1"/>
</dbReference>
<accession>A0A382FG63</accession>
<dbReference type="EC" id="2.7.6.1" evidence="3"/>
<keyword evidence="6" id="KW-0545">Nucleotide biosynthesis</keyword>
<dbReference type="SUPFAM" id="SSF53271">
    <property type="entry name" value="PRTase-like"/>
    <property type="match status" value="1"/>
</dbReference>
<evidence type="ECO:0000256" key="2">
    <source>
        <dbReference type="ARBA" id="ARBA00004996"/>
    </source>
</evidence>
<organism evidence="13">
    <name type="scientific">marine metagenome</name>
    <dbReference type="NCBI Taxonomy" id="408172"/>
    <lineage>
        <taxon>unclassified sequences</taxon>
        <taxon>metagenomes</taxon>
        <taxon>ecological metagenomes</taxon>
    </lineage>
</organism>
<dbReference type="GO" id="GO:0002189">
    <property type="term" value="C:ribose phosphate diphosphokinase complex"/>
    <property type="evidence" value="ECO:0007669"/>
    <property type="project" value="TreeGrafter"/>
</dbReference>
<dbReference type="InterPro" id="IPR029057">
    <property type="entry name" value="PRTase-like"/>
</dbReference>
<reference evidence="13" key="1">
    <citation type="submission" date="2018-05" db="EMBL/GenBank/DDBJ databases">
        <authorList>
            <person name="Lanie J.A."/>
            <person name="Ng W.-L."/>
            <person name="Kazmierczak K.M."/>
            <person name="Andrzejewski T.M."/>
            <person name="Davidsen T.M."/>
            <person name="Wayne K.J."/>
            <person name="Tettelin H."/>
            <person name="Glass J.I."/>
            <person name="Rusch D."/>
            <person name="Podicherti R."/>
            <person name="Tsui H.-C.T."/>
            <person name="Winkler M.E."/>
        </authorList>
    </citation>
    <scope>NUCLEOTIDE SEQUENCE</scope>
</reference>
<evidence type="ECO:0000256" key="4">
    <source>
        <dbReference type="ARBA" id="ARBA00022679"/>
    </source>
</evidence>